<accession>A0ABW0LMR5</accession>
<sequence>MTASDAEELLTGTVRINWGVYGNPHNPTVFRHPQEQPLLVGGSLDSNEEMIHLKIKQVPAEHLVHDRIVPYAGFLFTQLHVDRSVTDVSVVVQKFSRNRNRTLIRLANQASSWINRTFYGIGPKHLQAYLDQYCFSYNCSYLGISAFEKLLGVCSATRTITYPMLIQRQNNALRNKLEYARLLRTAV</sequence>
<dbReference type="Proteomes" id="UP001596105">
    <property type="component" value="Unassembled WGS sequence"/>
</dbReference>
<evidence type="ECO:0000313" key="2">
    <source>
        <dbReference type="Proteomes" id="UP001596105"/>
    </source>
</evidence>
<organism evidence="1 2">
    <name type="scientific">Cohnella suwonensis</name>
    <dbReference type="NCBI Taxonomy" id="696072"/>
    <lineage>
        <taxon>Bacteria</taxon>
        <taxon>Bacillati</taxon>
        <taxon>Bacillota</taxon>
        <taxon>Bacilli</taxon>
        <taxon>Bacillales</taxon>
        <taxon>Paenibacillaceae</taxon>
        <taxon>Cohnella</taxon>
    </lineage>
</organism>
<proteinExistence type="predicted"/>
<name>A0ABW0LMR5_9BACL</name>
<protein>
    <recommendedName>
        <fullName evidence="3">Transposase</fullName>
    </recommendedName>
</protein>
<dbReference type="RefSeq" id="WP_378081027.1">
    <property type="nucleotide sequence ID" value="NZ_JBHSMH010000001.1"/>
</dbReference>
<gene>
    <name evidence="1" type="ORF">ACFPPD_00460</name>
</gene>
<evidence type="ECO:0008006" key="3">
    <source>
        <dbReference type="Google" id="ProtNLM"/>
    </source>
</evidence>
<comment type="caution">
    <text evidence="1">The sequence shown here is derived from an EMBL/GenBank/DDBJ whole genome shotgun (WGS) entry which is preliminary data.</text>
</comment>
<dbReference type="EMBL" id="JBHSMH010000001">
    <property type="protein sequence ID" value="MFC5467174.1"/>
    <property type="molecule type" value="Genomic_DNA"/>
</dbReference>
<reference evidence="2" key="1">
    <citation type="journal article" date="2019" name="Int. J. Syst. Evol. Microbiol.">
        <title>The Global Catalogue of Microorganisms (GCM) 10K type strain sequencing project: providing services to taxonomists for standard genome sequencing and annotation.</title>
        <authorList>
            <consortium name="The Broad Institute Genomics Platform"/>
            <consortium name="The Broad Institute Genome Sequencing Center for Infectious Disease"/>
            <person name="Wu L."/>
            <person name="Ma J."/>
        </authorList>
    </citation>
    <scope>NUCLEOTIDE SEQUENCE [LARGE SCALE GENOMIC DNA]</scope>
    <source>
        <strain evidence="2">CCUG 57113</strain>
    </source>
</reference>
<evidence type="ECO:0000313" key="1">
    <source>
        <dbReference type="EMBL" id="MFC5467174.1"/>
    </source>
</evidence>
<keyword evidence="2" id="KW-1185">Reference proteome</keyword>